<dbReference type="Proteomes" id="UP000028488">
    <property type="component" value="Chromosome"/>
</dbReference>
<name>A0A076EIW7_RHOOP</name>
<feature type="transmembrane region" description="Helical" evidence="7">
    <location>
        <begin position="183"/>
        <end position="200"/>
    </location>
</feature>
<dbReference type="SUPFAM" id="SSF82866">
    <property type="entry name" value="Multidrug efflux transporter AcrB transmembrane domain"/>
    <property type="match status" value="2"/>
</dbReference>
<feature type="transmembrane region" description="Helical" evidence="7">
    <location>
        <begin position="239"/>
        <end position="260"/>
    </location>
</feature>
<protein>
    <submittedName>
        <fullName evidence="9">Transporter</fullName>
    </submittedName>
</protein>
<feature type="transmembrane region" description="Helical" evidence="7">
    <location>
        <begin position="638"/>
        <end position="657"/>
    </location>
</feature>
<feature type="transmembrane region" description="Helical" evidence="7">
    <location>
        <begin position="376"/>
        <end position="396"/>
    </location>
</feature>
<feature type="transmembrane region" description="Helical" evidence="7">
    <location>
        <begin position="588"/>
        <end position="608"/>
    </location>
</feature>
<dbReference type="Pfam" id="PF03176">
    <property type="entry name" value="MMPL"/>
    <property type="match status" value="2"/>
</dbReference>
<dbReference type="eggNOG" id="COG2409">
    <property type="taxonomic scope" value="Bacteria"/>
</dbReference>
<evidence type="ECO:0000256" key="1">
    <source>
        <dbReference type="ARBA" id="ARBA00004651"/>
    </source>
</evidence>
<proteinExistence type="inferred from homology"/>
<organism evidence="9 10">
    <name type="scientific">Rhodococcus opacus</name>
    <name type="common">Nocardia opaca</name>
    <dbReference type="NCBI Taxonomy" id="37919"/>
    <lineage>
        <taxon>Bacteria</taxon>
        <taxon>Bacillati</taxon>
        <taxon>Actinomycetota</taxon>
        <taxon>Actinomycetes</taxon>
        <taxon>Mycobacteriales</taxon>
        <taxon>Nocardiaceae</taxon>
        <taxon>Rhodococcus</taxon>
    </lineage>
</organism>
<dbReference type="InterPro" id="IPR000731">
    <property type="entry name" value="SSD"/>
</dbReference>
<evidence type="ECO:0000256" key="6">
    <source>
        <dbReference type="ARBA" id="ARBA00023136"/>
    </source>
</evidence>
<keyword evidence="5 7" id="KW-1133">Transmembrane helix</keyword>
<dbReference type="InterPro" id="IPR004869">
    <property type="entry name" value="MMPL_dom"/>
</dbReference>
<gene>
    <name evidence="9" type="ORF">EP51_16605</name>
</gene>
<comment type="subcellular location">
    <subcellularLocation>
        <location evidence="1">Cell membrane</location>
        <topology evidence="1">Multi-pass membrane protein</topology>
    </subcellularLocation>
</comment>
<dbReference type="EMBL" id="CP008947">
    <property type="protein sequence ID" value="AII06135.1"/>
    <property type="molecule type" value="Genomic_DNA"/>
</dbReference>
<feature type="transmembrane region" description="Helical" evidence="7">
    <location>
        <begin position="558"/>
        <end position="582"/>
    </location>
</feature>
<dbReference type="AlphaFoldDB" id="A0A076EIW7"/>
<evidence type="ECO:0000256" key="2">
    <source>
        <dbReference type="ARBA" id="ARBA00010157"/>
    </source>
</evidence>
<evidence type="ECO:0000256" key="4">
    <source>
        <dbReference type="ARBA" id="ARBA00022692"/>
    </source>
</evidence>
<dbReference type="InterPro" id="IPR050545">
    <property type="entry name" value="Mycobact_MmpL"/>
</dbReference>
<evidence type="ECO:0000313" key="9">
    <source>
        <dbReference type="EMBL" id="AII06135.1"/>
    </source>
</evidence>
<evidence type="ECO:0000313" key="10">
    <source>
        <dbReference type="Proteomes" id="UP000028488"/>
    </source>
</evidence>
<feature type="transmembrane region" description="Helical" evidence="7">
    <location>
        <begin position="12"/>
        <end position="32"/>
    </location>
</feature>
<dbReference type="PANTHER" id="PTHR33406:SF6">
    <property type="entry name" value="MEMBRANE PROTEIN YDGH-RELATED"/>
    <property type="match status" value="1"/>
</dbReference>
<feature type="transmembrane region" description="Helical" evidence="7">
    <location>
        <begin position="663"/>
        <end position="683"/>
    </location>
</feature>
<feature type="transmembrane region" description="Helical" evidence="7">
    <location>
        <begin position="532"/>
        <end position="551"/>
    </location>
</feature>
<keyword evidence="4 7" id="KW-0812">Transmembrane</keyword>
<feature type="domain" description="SSD" evidence="8">
    <location>
        <begin position="183"/>
        <end position="344"/>
    </location>
</feature>
<feature type="domain" description="SSD" evidence="8">
    <location>
        <begin position="562"/>
        <end position="688"/>
    </location>
</feature>
<sequence length="716" mass="74168">MMFAYIARTVVAHPWQVIATWVVAAIAVILFAPSLDDYTTGNQQTFLPSSFESSEAQAVGNQYFPSLSGATGSLVVVRADAAPLSPADQQTALNLATSLQNSAIPGVVSVQGSPASLSADGKAAALQVVFDGQPGDDRVNDAVPVIRGDAEQQLNGTGLVSGLTGNAAIQVDTTAAYDNADKVITIATVIVILALLGLIFRSPVIAVLPVLVIGVVLSVVTGLTAVLADLFDFQVSTSLHSILVVVLFGVGTDYIVFLLFRYRERLRQQAAAGSTTDTHREALVFSTDIVGRVVASSALTVIVAFAALLLAKLGSLTTLAPGLIAAVAVMLVTALTLIPAVFTVLGRHLFWPLGPGHDSPHTPFASIGTAIGRRPAVFAIAVGVVLIALASFASGYKSTYNTLGELPSDTPSQQAFDTLDQSFPAGALSPTQVYVVAPGPLDPASLTPLVTALTQVPGVSSVAPPRPSQDGRAALVNVVLADDPYSNASLDLVEGPIRDAAHNAVTGSEVVVGGQTSTFVDVRAQLAADTRLVFPVAAVAIALILALLLLAVLAPLNLLVCVALTFVATLGAVVLLFLHGLGYDGIDFSIPIVLYLFVVAIGTDYNILLASRLREEFRNGYTPREAARIAVSNDAPTVAAAGLILALTFASLTLTGLANLAELGFGVAIGVAIAAFAMAPILVPSLSALERRAFWWPSRQKATIDTGDDREPAVPR</sequence>
<dbReference type="PANTHER" id="PTHR33406">
    <property type="entry name" value="MEMBRANE PROTEIN MJ1562-RELATED"/>
    <property type="match status" value="1"/>
</dbReference>
<evidence type="ECO:0000256" key="3">
    <source>
        <dbReference type="ARBA" id="ARBA00022475"/>
    </source>
</evidence>
<feature type="transmembrane region" description="Helical" evidence="7">
    <location>
        <begin position="289"/>
        <end position="311"/>
    </location>
</feature>
<reference evidence="9 10" key="1">
    <citation type="submission" date="2014-07" db="EMBL/GenBank/DDBJ databases">
        <title>Genome Sequence of Rhodococcus opacus Strain R7, a Biodegrader of Mono- and Polycyclic Aromatic Hydrocarbons.</title>
        <authorList>
            <person name="Di Gennaro P."/>
            <person name="Zampolli J."/>
            <person name="Presti I."/>
            <person name="Cappelletti M."/>
            <person name="D'Ursi P."/>
            <person name="Orro A."/>
            <person name="Mezzelani A."/>
            <person name="Milanesi L."/>
        </authorList>
    </citation>
    <scope>NUCLEOTIDE SEQUENCE [LARGE SCALE GENOMIC DNA]</scope>
    <source>
        <strain evidence="9 10">R7</strain>
    </source>
</reference>
<keyword evidence="3" id="KW-1003">Cell membrane</keyword>
<accession>A0A076EIW7</accession>
<dbReference type="RefSeq" id="WP_128639877.1">
    <property type="nucleotide sequence ID" value="NZ_CP008947.1"/>
</dbReference>
<comment type="similarity">
    <text evidence="2">Belongs to the resistance-nodulation-cell division (RND) (TC 2.A.6) family. MmpL subfamily.</text>
</comment>
<evidence type="ECO:0000256" key="7">
    <source>
        <dbReference type="SAM" id="Phobius"/>
    </source>
</evidence>
<keyword evidence="6 7" id="KW-0472">Membrane</keyword>
<feature type="transmembrane region" description="Helical" evidence="7">
    <location>
        <begin position="207"/>
        <end position="227"/>
    </location>
</feature>
<feature type="transmembrane region" description="Helical" evidence="7">
    <location>
        <begin position="323"/>
        <end position="345"/>
    </location>
</feature>
<evidence type="ECO:0000259" key="8">
    <source>
        <dbReference type="PROSITE" id="PS50156"/>
    </source>
</evidence>
<dbReference type="GO" id="GO:0005886">
    <property type="term" value="C:plasma membrane"/>
    <property type="evidence" value="ECO:0007669"/>
    <property type="project" value="UniProtKB-SubCell"/>
</dbReference>
<dbReference type="Gene3D" id="1.20.1640.10">
    <property type="entry name" value="Multidrug efflux transporter AcrB transmembrane domain"/>
    <property type="match status" value="2"/>
</dbReference>
<evidence type="ECO:0000256" key="5">
    <source>
        <dbReference type="ARBA" id="ARBA00022989"/>
    </source>
</evidence>
<dbReference type="PROSITE" id="PS50156">
    <property type="entry name" value="SSD"/>
    <property type="match status" value="2"/>
</dbReference>